<evidence type="ECO:0000256" key="7">
    <source>
        <dbReference type="SAM" id="MobiDB-lite"/>
    </source>
</evidence>
<evidence type="ECO:0000256" key="4">
    <source>
        <dbReference type="ARBA" id="ARBA00022741"/>
    </source>
</evidence>
<evidence type="ECO:0000313" key="8">
    <source>
        <dbReference type="EMBL" id="KAG1347294.1"/>
    </source>
</evidence>
<dbReference type="NCBIfam" id="NF003742">
    <property type="entry name" value="PRK05339.1"/>
    <property type="match status" value="3"/>
</dbReference>
<gene>
    <name evidence="8" type="ORF">COCNU_06G011230</name>
</gene>
<keyword evidence="4" id="KW-0547">Nucleotide-binding</keyword>
<dbReference type="Pfam" id="PF03618">
    <property type="entry name" value="Kinase-PPPase"/>
    <property type="match status" value="2"/>
</dbReference>
<dbReference type="HAMAP" id="MF_00921">
    <property type="entry name" value="PDRP"/>
    <property type="match status" value="1"/>
</dbReference>
<dbReference type="NCBIfam" id="TIGR00756">
    <property type="entry name" value="PPR"/>
    <property type="match status" value="2"/>
</dbReference>
<dbReference type="InterPro" id="IPR002885">
    <property type="entry name" value="PPR_rpt"/>
</dbReference>
<protein>
    <submittedName>
        <fullName evidence="8">Putative Pyruvate, phosphate dikinase regulatory protein, chloroplastic</fullName>
    </submittedName>
</protein>
<feature type="repeat" description="PPR" evidence="6">
    <location>
        <begin position="584"/>
        <end position="618"/>
    </location>
</feature>
<dbReference type="InterPro" id="IPR005177">
    <property type="entry name" value="Kinase-pyrophosphorylase"/>
</dbReference>
<keyword evidence="1" id="KW-0723">Serine/threonine-protein kinase</keyword>
<accession>A0A8K0IBQ3</accession>
<dbReference type="InterPro" id="IPR011990">
    <property type="entry name" value="TPR-like_helical_dom_sf"/>
</dbReference>
<organism evidence="8 9">
    <name type="scientific">Cocos nucifera</name>
    <name type="common">Coconut palm</name>
    <dbReference type="NCBI Taxonomy" id="13894"/>
    <lineage>
        <taxon>Eukaryota</taxon>
        <taxon>Viridiplantae</taxon>
        <taxon>Streptophyta</taxon>
        <taxon>Embryophyta</taxon>
        <taxon>Tracheophyta</taxon>
        <taxon>Spermatophyta</taxon>
        <taxon>Magnoliopsida</taxon>
        <taxon>Liliopsida</taxon>
        <taxon>Arecaceae</taxon>
        <taxon>Arecoideae</taxon>
        <taxon>Cocoseae</taxon>
        <taxon>Attaleinae</taxon>
        <taxon>Cocos</taxon>
    </lineage>
</organism>
<dbReference type="PANTHER" id="PTHR31756">
    <property type="entry name" value="PYRUVATE, PHOSPHATE DIKINASE REGULATORY PROTEIN 1, CHLOROPLASTIC"/>
    <property type="match status" value="1"/>
</dbReference>
<keyword evidence="8" id="KW-0670">Pyruvate</keyword>
<dbReference type="InterPro" id="IPR026565">
    <property type="entry name" value="PPDK_reg"/>
</dbReference>
<dbReference type="PANTHER" id="PTHR31756:SF3">
    <property type="entry name" value="PYRUVATE, PHOSPHATE DIKINASE REGULATORY PROTEIN 1, CHLOROPLASTIC"/>
    <property type="match status" value="1"/>
</dbReference>
<feature type="repeat" description="PPR" evidence="6">
    <location>
        <begin position="686"/>
        <end position="720"/>
    </location>
</feature>
<dbReference type="OrthoDB" id="416832at2759"/>
<dbReference type="GO" id="GO:0005524">
    <property type="term" value="F:ATP binding"/>
    <property type="evidence" value="ECO:0007669"/>
    <property type="project" value="InterPro"/>
</dbReference>
<evidence type="ECO:0000256" key="1">
    <source>
        <dbReference type="ARBA" id="ARBA00022527"/>
    </source>
</evidence>
<reference evidence="8" key="2">
    <citation type="submission" date="2019-07" db="EMBL/GenBank/DDBJ databases">
        <authorList>
            <person name="Yang Y."/>
            <person name="Bocs S."/>
            <person name="Baudouin L."/>
        </authorList>
    </citation>
    <scope>NUCLEOTIDE SEQUENCE</scope>
    <source>
        <tissue evidence="8">Spear leaf of Hainan Tall coconut</tissue>
    </source>
</reference>
<keyword evidence="3" id="KW-0677">Repeat</keyword>
<dbReference type="FunFam" id="1.25.40.10:FF:000242">
    <property type="entry name" value="Pentatricopeptide repeat-containing protein"/>
    <property type="match status" value="1"/>
</dbReference>
<proteinExistence type="inferred from homology"/>
<dbReference type="Pfam" id="PF13041">
    <property type="entry name" value="PPR_2"/>
    <property type="match status" value="1"/>
</dbReference>
<dbReference type="GO" id="GO:0004674">
    <property type="term" value="F:protein serine/threonine kinase activity"/>
    <property type="evidence" value="ECO:0007669"/>
    <property type="project" value="UniProtKB-KW"/>
</dbReference>
<feature type="region of interest" description="Disordered" evidence="7">
    <location>
        <begin position="368"/>
        <end position="393"/>
    </location>
</feature>
<dbReference type="PROSITE" id="PS51375">
    <property type="entry name" value="PPR"/>
    <property type="match status" value="2"/>
</dbReference>
<dbReference type="EMBL" id="CM017877">
    <property type="protein sequence ID" value="KAG1347294.1"/>
    <property type="molecule type" value="Genomic_DNA"/>
</dbReference>
<dbReference type="Gene3D" id="1.25.40.10">
    <property type="entry name" value="Tetratricopeptide repeat domain"/>
    <property type="match status" value="3"/>
</dbReference>
<evidence type="ECO:0000313" key="9">
    <source>
        <dbReference type="Proteomes" id="UP000797356"/>
    </source>
</evidence>
<evidence type="ECO:0000256" key="3">
    <source>
        <dbReference type="ARBA" id="ARBA00022737"/>
    </source>
</evidence>
<reference evidence="8" key="1">
    <citation type="journal article" date="2017" name="Gigascience">
        <title>The genome draft of coconut (Cocos nucifera).</title>
        <authorList>
            <person name="Xiao Y."/>
            <person name="Xu P."/>
            <person name="Fan H."/>
            <person name="Baudouin L."/>
            <person name="Xia W."/>
            <person name="Bocs S."/>
            <person name="Xu J."/>
            <person name="Li Q."/>
            <person name="Guo A."/>
            <person name="Zhou L."/>
            <person name="Li J."/>
            <person name="Wu Y."/>
            <person name="Ma Z."/>
            <person name="Armero A."/>
            <person name="Issali A.E."/>
            <person name="Liu N."/>
            <person name="Peng M."/>
            <person name="Yang Y."/>
        </authorList>
    </citation>
    <scope>NUCLEOTIDE SEQUENCE</scope>
    <source>
        <tissue evidence="8">Spear leaf of Hainan Tall coconut</tissue>
    </source>
</reference>
<feature type="compositionally biased region" description="Basic and acidic residues" evidence="7">
    <location>
        <begin position="368"/>
        <end position="381"/>
    </location>
</feature>
<keyword evidence="2" id="KW-0808">Transferase</keyword>
<evidence type="ECO:0000256" key="5">
    <source>
        <dbReference type="ARBA" id="ARBA00022777"/>
    </source>
</evidence>
<dbReference type="FunFam" id="1.25.40.10:FF:000344">
    <property type="entry name" value="Pentatricopeptide repeat-containing protein"/>
    <property type="match status" value="1"/>
</dbReference>
<feature type="region of interest" description="Disordered" evidence="7">
    <location>
        <begin position="406"/>
        <end position="432"/>
    </location>
</feature>
<dbReference type="Pfam" id="PF01535">
    <property type="entry name" value="PPR"/>
    <property type="match status" value="4"/>
</dbReference>
<evidence type="ECO:0000256" key="2">
    <source>
        <dbReference type="ARBA" id="ARBA00022679"/>
    </source>
</evidence>
<sequence>MPKESSKLNRWSMARSIRSGRPLRWPAFGKKLGAPLSSSSPPSSNVDEISPSISDDFVDSCEPAGGKAIYMVSDGTGWTAEHSVSAALGQFEYCLLNRRCPINTHLFSGVQDMGRLLEIIKQAGKEGALLLYTLADPLAARAVEQACKLWGVPSTDILRPTTEAIASHFGVTPSGIPRGAPGRKSPITEEFLRRNEAIAFTIKQDDGARPQNLNRAQIVLVGVSRTGKTPLSIYLAQKGYKVANVPIVIGSELPKTLFEIDQEKVFGLTTNPAVLQSIRSARTRSLKLESEMRNNYSEMDHVRKELEYANNVFLQNPQWPVIDITGRAIEETAAIVVRIYHDRKQKGALPCISKQRFLPLSACLPEDIPSRTADHGPEPPVRKPPKGSSQLNRWSRARAIRSGRRLDGPALRKITAPPSPPPSSSSPPSLLKLDEIPPFISDDFQDDGEMAAAKPIYMVSDGTGWTAEHSVNAALGQFENCLVDRVCPVNTHLFSGNGMPGKALELFYEMLKLGVNPDSYTFSALLKASIELGLVRLIVQLHSLIVKYGRGLCLSVANSLVHAYGSFGDVYGARKVFDRMEFRDVVSWSSMIHACSHAENHAESMALFSRMQFDECLKPNELTVVSLLPACCFFSSLRKGQAIHAYAIRNGFVSNVIVGSAILTMYSRCGDPDFAYKVFSGMERRNVITWTSMIEGFALNGRFNVALNLFKVMQDQGLKPTYITLVVILSACNHGGFVDDGLENFETMQETFGIQPGVEHCACVVDMLGRAGRLDDAEKFIERMDIRPSSSVYGSLLGACQVYQNVELVGRWDDVGRVRKLMAVKGLFKESGCSWVEIKDKVEDMERLVEIIKQAAKEGALLLYTLADPSMAESAEQACKLWGVPSADILRPTTEAIAAHLGVAPSGIPRGAPGRKAPLTDEYFRRIEAIDFTIKQDDGAQPQNLNRAQIVLVGVSRTGKTPLSIYLAQKGYKVANVPIVMGVDLPKTLFEINQEKVFGLTINPVVLQSIRKARAKSLGFDSEMRSNYSEMDHVREELEYANRIFMQNPVWPVIEVTGKAIEETAAVIVEDMERLVEIIKQAAKEGALLLYTLADPSMAESAEQACKLWGVPSADILRPTTEAIAAHLGVAPSGIPRGAPGRKAPLTDEYFRRIEAIDFTIKQDDGAQPQNLNRAQIVLVGVSRTGKTPLSIYLAQKGYKVANVPIVMGVDLPKTLFEINQEKVFGLTINPVVLQSIRKARAKSLGFDSEMRSNYSEMDHVREELEYANRIFMQNPVWPVIEVTGKAIEETAAVIVRICHDRKQKCSMPRISKRY</sequence>
<name>A0A8K0IBQ3_COCNU</name>
<evidence type="ECO:0000256" key="6">
    <source>
        <dbReference type="PROSITE-ProRule" id="PRU00708"/>
    </source>
</evidence>
<keyword evidence="9" id="KW-1185">Reference proteome</keyword>
<comment type="caution">
    <text evidence="8">The sequence shown here is derived from an EMBL/GenBank/DDBJ whole genome shotgun (WGS) entry which is preliminary data.</text>
</comment>
<keyword evidence="5" id="KW-0418">Kinase</keyword>
<dbReference type="Proteomes" id="UP000797356">
    <property type="component" value="Chromosome 6"/>
</dbReference>